<evidence type="ECO:0000313" key="3">
    <source>
        <dbReference type="Proteomes" id="UP000659388"/>
    </source>
</evidence>
<feature type="signal peptide" evidence="1">
    <location>
        <begin position="1"/>
        <end position="20"/>
    </location>
</feature>
<dbReference type="AlphaFoldDB" id="A0A937F972"/>
<reference evidence="2" key="1">
    <citation type="submission" date="2021-01" db="EMBL/GenBank/DDBJ databases">
        <title>Fulvivirga kasyanovii gen. nov., sp nov., a novel member of the phylum Bacteroidetes isolated from seawater in a mussel farm.</title>
        <authorList>
            <person name="Zhao L.-H."/>
            <person name="Wang Z.-J."/>
        </authorList>
    </citation>
    <scope>NUCLEOTIDE SEQUENCE</scope>
    <source>
        <strain evidence="2">2943</strain>
    </source>
</reference>
<feature type="chain" id="PRO_5037643461" evidence="1">
    <location>
        <begin position="21"/>
        <end position="255"/>
    </location>
</feature>
<evidence type="ECO:0000256" key="1">
    <source>
        <dbReference type="SAM" id="SignalP"/>
    </source>
</evidence>
<organism evidence="2 3">
    <name type="scientific">Fulvivirga sediminis</name>
    <dbReference type="NCBI Taxonomy" id="2803949"/>
    <lineage>
        <taxon>Bacteria</taxon>
        <taxon>Pseudomonadati</taxon>
        <taxon>Bacteroidota</taxon>
        <taxon>Cytophagia</taxon>
        <taxon>Cytophagales</taxon>
        <taxon>Fulvivirgaceae</taxon>
        <taxon>Fulvivirga</taxon>
    </lineage>
</organism>
<dbReference type="Pfam" id="PF13557">
    <property type="entry name" value="Phenol_MetA_deg"/>
    <property type="match status" value="1"/>
</dbReference>
<accession>A0A937F972</accession>
<protein>
    <submittedName>
        <fullName evidence="2">Transporter</fullName>
    </submittedName>
</protein>
<dbReference type="Proteomes" id="UP000659388">
    <property type="component" value="Unassembled WGS sequence"/>
</dbReference>
<name>A0A937F972_9BACT</name>
<dbReference type="EMBL" id="JAESIY010000005">
    <property type="protein sequence ID" value="MBL3656599.1"/>
    <property type="molecule type" value="Genomic_DNA"/>
</dbReference>
<dbReference type="SUPFAM" id="SSF56935">
    <property type="entry name" value="Porins"/>
    <property type="match status" value="1"/>
</dbReference>
<evidence type="ECO:0000313" key="2">
    <source>
        <dbReference type="EMBL" id="MBL3656599.1"/>
    </source>
</evidence>
<comment type="caution">
    <text evidence="2">The sequence shown here is derived from an EMBL/GenBank/DDBJ whole genome shotgun (WGS) entry which is preliminary data.</text>
</comment>
<keyword evidence="3" id="KW-1185">Reference proteome</keyword>
<sequence>MNKFLLLSIPLLFFVQLSVAQNSIFTDRPNTTDAIQLLAPGMLQAELGYSRVKEGDFTSSDIPNLNLKYGISNWLEMRVQTSYGRDKMDIEGLDTLSNEVDGLKPITIAPKIKVVEQNFLRPAITFAPVFTPGSIGAEGFKNDHFNYGFRLLLEHVFNDKYSWSHGFGANWDDSRETTWAYSTAFSASLAGNLGAFAEIYGYFAHDFPSYHVFDAGFTYGVTPDLQLDLAGGLPLSDTAPDYTLTVGVSWRTSFK</sequence>
<gene>
    <name evidence="2" type="ORF">JL102_10680</name>
</gene>
<keyword evidence="1" id="KW-0732">Signal</keyword>
<proteinExistence type="predicted"/>
<dbReference type="RefSeq" id="WP_202244386.1">
    <property type="nucleotide sequence ID" value="NZ_JAESIY010000005.1"/>
</dbReference>
<dbReference type="InterPro" id="IPR025737">
    <property type="entry name" value="FApF"/>
</dbReference>